<feature type="non-terminal residue" evidence="2">
    <location>
        <position position="1"/>
    </location>
</feature>
<evidence type="ECO:0000313" key="3">
    <source>
        <dbReference type="Proteomes" id="UP000269945"/>
    </source>
</evidence>
<keyword evidence="1" id="KW-0472">Membrane</keyword>
<reference evidence="2 3" key="1">
    <citation type="submission" date="2018-10" db="EMBL/GenBank/DDBJ databases">
        <authorList>
            <person name="Ekblom R."/>
            <person name="Jareborg N."/>
        </authorList>
    </citation>
    <scope>NUCLEOTIDE SEQUENCE [LARGE SCALE GENOMIC DNA]</scope>
    <source>
        <tissue evidence="2">Muscle</tissue>
    </source>
</reference>
<sequence length="54" mass="5886">PSKPGCSHRQFAILHSPGLSICFSLVAEFNLLLIHGLSPSHFRNARAPKTVANF</sequence>
<feature type="non-terminal residue" evidence="2">
    <location>
        <position position="54"/>
    </location>
</feature>
<evidence type="ECO:0000313" key="2">
    <source>
        <dbReference type="EMBL" id="VCX15782.1"/>
    </source>
</evidence>
<gene>
    <name evidence="2" type="ORF">BN2614_LOCUS1</name>
</gene>
<keyword evidence="1" id="KW-0812">Transmembrane</keyword>
<keyword evidence="1" id="KW-1133">Transmembrane helix</keyword>
<organism evidence="2 3">
    <name type="scientific">Gulo gulo</name>
    <name type="common">Wolverine</name>
    <name type="synonym">Gluton</name>
    <dbReference type="NCBI Taxonomy" id="48420"/>
    <lineage>
        <taxon>Eukaryota</taxon>
        <taxon>Metazoa</taxon>
        <taxon>Chordata</taxon>
        <taxon>Craniata</taxon>
        <taxon>Vertebrata</taxon>
        <taxon>Euteleostomi</taxon>
        <taxon>Mammalia</taxon>
        <taxon>Eutheria</taxon>
        <taxon>Laurasiatheria</taxon>
        <taxon>Carnivora</taxon>
        <taxon>Caniformia</taxon>
        <taxon>Musteloidea</taxon>
        <taxon>Mustelidae</taxon>
        <taxon>Guloninae</taxon>
        <taxon>Gulo</taxon>
    </lineage>
</organism>
<dbReference type="AlphaFoldDB" id="A0A9X9M161"/>
<dbReference type="EMBL" id="CYRY02035955">
    <property type="protein sequence ID" value="VCX15782.1"/>
    <property type="molecule type" value="Genomic_DNA"/>
</dbReference>
<comment type="caution">
    <text evidence="2">The sequence shown here is derived from an EMBL/GenBank/DDBJ whole genome shotgun (WGS) entry which is preliminary data.</text>
</comment>
<protein>
    <submittedName>
        <fullName evidence="2">Uncharacterized protein</fullName>
    </submittedName>
</protein>
<accession>A0A9X9M161</accession>
<evidence type="ECO:0000256" key="1">
    <source>
        <dbReference type="SAM" id="Phobius"/>
    </source>
</evidence>
<proteinExistence type="predicted"/>
<feature type="transmembrane region" description="Helical" evidence="1">
    <location>
        <begin position="12"/>
        <end position="34"/>
    </location>
</feature>
<keyword evidence="3" id="KW-1185">Reference proteome</keyword>
<dbReference type="Proteomes" id="UP000269945">
    <property type="component" value="Unassembled WGS sequence"/>
</dbReference>
<name>A0A9X9M161_GULGU</name>